<dbReference type="EMBL" id="CAADFK010000114">
    <property type="protein sequence ID" value="VFK17298.1"/>
    <property type="molecule type" value="Genomic_DNA"/>
</dbReference>
<dbReference type="AlphaFoldDB" id="A0A450WJX3"/>
<reference evidence="1" key="1">
    <citation type="submission" date="2019-02" db="EMBL/GenBank/DDBJ databases">
        <authorList>
            <person name="Gruber-Vodicka R. H."/>
            <person name="Seah K. B. B."/>
        </authorList>
    </citation>
    <scope>NUCLEOTIDE SEQUENCE</scope>
    <source>
        <strain evidence="1">BECK_S313</strain>
    </source>
</reference>
<dbReference type="Gene3D" id="3.30.160.250">
    <property type="match status" value="1"/>
</dbReference>
<gene>
    <name evidence="1" type="ORF">BECKLPF1236B_GA0070989_11142</name>
</gene>
<dbReference type="SUPFAM" id="SSF143100">
    <property type="entry name" value="TTHA1013/TTHA0281-like"/>
    <property type="match status" value="1"/>
</dbReference>
<evidence type="ECO:0000313" key="1">
    <source>
        <dbReference type="EMBL" id="VFK17298.1"/>
    </source>
</evidence>
<name>A0A450WJX3_9GAMM</name>
<dbReference type="InterPro" id="IPR035069">
    <property type="entry name" value="TTHA1013/TTHA0281-like"/>
</dbReference>
<proteinExistence type="predicted"/>
<accession>A0A450WJX3</accession>
<sequence length="69" mass="7827">MKHLFTLEYWQDDGWYVGKLREVPGVFSQGETLAELEENIEDAYGLMIGETSGAEYSLVRQTKGIVAKK</sequence>
<evidence type="ECO:0008006" key="2">
    <source>
        <dbReference type="Google" id="ProtNLM"/>
    </source>
</evidence>
<organism evidence="1">
    <name type="scientific">Candidatus Kentrum sp. LPFa</name>
    <dbReference type="NCBI Taxonomy" id="2126335"/>
    <lineage>
        <taxon>Bacteria</taxon>
        <taxon>Pseudomonadati</taxon>
        <taxon>Pseudomonadota</taxon>
        <taxon>Gammaproteobacteria</taxon>
        <taxon>Candidatus Kentrum</taxon>
    </lineage>
</organism>
<protein>
    <recommendedName>
        <fullName evidence="2">Type II toxin-antitoxin system HicB family antitoxin</fullName>
    </recommendedName>
</protein>